<keyword evidence="5 11" id="KW-0934">Plastid</keyword>
<keyword evidence="14" id="KW-1185">Reference proteome</keyword>
<keyword evidence="3 11" id="KW-0444">Lipid biosynthesis</keyword>
<dbReference type="Pfam" id="PF20791">
    <property type="entry name" value="Acyl-ACP_TE_C"/>
    <property type="match status" value="1"/>
</dbReference>
<comment type="subcellular location">
    <subcellularLocation>
        <location evidence="1 11">Plastid</location>
        <location evidence="1 11">Chloroplast</location>
    </subcellularLocation>
</comment>
<dbReference type="EC" id="3.1.2.-" evidence="11"/>
<proteinExistence type="inferred from homology"/>
<dbReference type="Gramene" id="Pav_sc0000740.1_g220.1.mk:mrna">
    <property type="protein sequence ID" value="Pav_sc0000740.1_g220.1.mk:mrna"/>
    <property type="gene ID" value="Pav_sc0000740.1_g220.1.mk"/>
</dbReference>
<evidence type="ECO:0000256" key="8">
    <source>
        <dbReference type="ARBA" id="ARBA00022946"/>
    </source>
</evidence>
<keyword evidence="7 11" id="KW-0276">Fatty acid metabolism</keyword>
<dbReference type="PANTHER" id="PTHR31727:SF5">
    <property type="entry name" value="ACYL-[ACYL-CARRIER-PROTEIN] HYDROLASE"/>
    <property type="match status" value="1"/>
</dbReference>
<dbReference type="GeneID" id="110760376"/>
<dbReference type="PANTHER" id="PTHR31727">
    <property type="entry name" value="OLEOYL-ACYL CARRIER PROTEIN THIOESTERASE 1, CHLOROPLASTIC"/>
    <property type="match status" value="1"/>
</dbReference>
<evidence type="ECO:0000313" key="14">
    <source>
        <dbReference type="Proteomes" id="UP000515124"/>
    </source>
</evidence>
<evidence type="ECO:0000256" key="1">
    <source>
        <dbReference type="ARBA" id="ARBA00004229"/>
    </source>
</evidence>
<dbReference type="GO" id="GO:0000036">
    <property type="term" value="F:acyl carrier activity"/>
    <property type="evidence" value="ECO:0007669"/>
    <property type="project" value="TreeGrafter"/>
</dbReference>
<sequence>MASMAAKTYNIATLCLPRDMCKAEKNEMATKLGFYRSRRVAMVTSKNGKFSVRTSAGGTPRSVKTINGKVNGVHVGEGTLFGNKNSAELIKDSDIDAPAHSSLHGNFVEGRFVYRQTFVIRSYEIGPDKTATMETLMNLLQETALNHVTSSGLAGNGFGATREMSIRKLIWVVTRIHIQVQRYSSWGDVVEIDTWVDAAGKNGMRRDWIIRDYKTQEIITRATSTWVIMNRETRRLSKIPEQVRQEVLPFYLNRVAVATEKNDSEKIDKLTDGTAGRIRSGLAPRWSDMDANQHVNNVKYIGWILEQSVPINVLGDYDLTSMTLEYRRECRQSNLLESMTSATASLAEDSNCKNNSINRRPDLEYTHLLRMQADKAEIVRARTEWHLKQKHKLH</sequence>
<dbReference type="Pfam" id="PF01643">
    <property type="entry name" value="Acyl-ACP_TE"/>
    <property type="match status" value="1"/>
</dbReference>
<keyword evidence="8" id="KW-0809">Transit peptide</keyword>
<dbReference type="AlphaFoldDB" id="A0A6P5SN56"/>
<gene>
    <name evidence="15" type="primary">LOC110760376</name>
</gene>
<keyword evidence="10 11" id="KW-0275">Fatty acid biosynthesis</keyword>
<evidence type="ECO:0000259" key="13">
    <source>
        <dbReference type="Pfam" id="PF20791"/>
    </source>
</evidence>
<dbReference type="InterPro" id="IPR049427">
    <property type="entry name" value="Acyl-ACP_TE_C"/>
</dbReference>
<dbReference type="InterPro" id="IPR029069">
    <property type="entry name" value="HotDog_dom_sf"/>
</dbReference>
<dbReference type="CDD" id="cd00586">
    <property type="entry name" value="4HBT"/>
    <property type="match status" value="1"/>
</dbReference>
<organism evidence="14 15">
    <name type="scientific">Prunus avium</name>
    <name type="common">Cherry</name>
    <name type="synonym">Cerasus avium</name>
    <dbReference type="NCBI Taxonomy" id="42229"/>
    <lineage>
        <taxon>Eukaryota</taxon>
        <taxon>Viridiplantae</taxon>
        <taxon>Streptophyta</taxon>
        <taxon>Embryophyta</taxon>
        <taxon>Tracheophyta</taxon>
        <taxon>Spermatophyta</taxon>
        <taxon>Magnoliopsida</taxon>
        <taxon>eudicotyledons</taxon>
        <taxon>Gunneridae</taxon>
        <taxon>Pentapetalae</taxon>
        <taxon>rosids</taxon>
        <taxon>fabids</taxon>
        <taxon>Rosales</taxon>
        <taxon>Rosaceae</taxon>
        <taxon>Amygdaloideae</taxon>
        <taxon>Amygdaleae</taxon>
        <taxon>Prunus</taxon>
    </lineage>
</organism>
<evidence type="ECO:0000256" key="7">
    <source>
        <dbReference type="ARBA" id="ARBA00022832"/>
    </source>
</evidence>
<keyword evidence="9 11" id="KW-0443">Lipid metabolism</keyword>
<evidence type="ECO:0000256" key="11">
    <source>
        <dbReference type="RuleBase" id="RU363096"/>
    </source>
</evidence>
<reference evidence="15" key="1">
    <citation type="submission" date="2025-08" db="UniProtKB">
        <authorList>
            <consortium name="RefSeq"/>
        </authorList>
    </citation>
    <scope>IDENTIFICATION</scope>
</reference>
<dbReference type="FunFam" id="3.10.129.10:FF:000014">
    <property type="entry name" value="Acyl-[acyl-carrier-protein] hydrolase"/>
    <property type="match status" value="1"/>
</dbReference>
<evidence type="ECO:0000313" key="15">
    <source>
        <dbReference type="RefSeq" id="XP_021818320.1"/>
    </source>
</evidence>
<comment type="similarity">
    <text evidence="2 11">Belongs to the acyl-ACP thioesterase family.</text>
</comment>
<dbReference type="RefSeq" id="XP_021818320.1">
    <property type="nucleotide sequence ID" value="XM_021962628.1"/>
</dbReference>
<evidence type="ECO:0000256" key="10">
    <source>
        <dbReference type="ARBA" id="ARBA00023160"/>
    </source>
</evidence>
<dbReference type="KEGG" id="pavi:110760376"/>
<dbReference type="GO" id="GO:0009507">
    <property type="term" value="C:chloroplast"/>
    <property type="evidence" value="ECO:0007669"/>
    <property type="project" value="UniProtKB-SubCell"/>
</dbReference>
<keyword evidence="4 11" id="KW-0150">Chloroplast</keyword>
<name>A0A6P5SN56_PRUAV</name>
<feature type="domain" description="Acyl-ACP thioesterase N-terminal hotdog" evidence="12">
    <location>
        <begin position="113"/>
        <end position="246"/>
    </location>
</feature>
<evidence type="ECO:0000259" key="12">
    <source>
        <dbReference type="Pfam" id="PF01643"/>
    </source>
</evidence>
<evidence type="ECO:0000256" key="6">
    <source>
        <dbReference type="ARBA" id="ARBA00022801"/>
    </source>
</evidence>
<dbReference type="Gene3D" id="3.10.129.10">
    <property type="entry name" value="Hotdog Thioesterase"/>
    <property type="match status" value="1"/>
</dbReference>
<protein>
    <recommendedName>
        <fullName evidence="11">Acyl-[acyl-carrier-protein] hydrolase</fullName>
        <ecNumber evidence="11">3.1.2.-</ecNumber>
    </recommendedName>
</protein>
<evidence type="ECO:0000256" key="4">
    <source>
        <dbReference type="ARBA" id="ARBA00022528"/>
    </source>
</evidence>
<feature type="domain" description="Acyl-ACP thioesterase-like C-terminal" evidence="13">
    <location>
        <begin position="279"/>
        <end position="386"/>
    </location>
</feature>
<accession>A0A6P5SN56</accession>
<evidence type="ECO:0000256" key="3">
    <source>
        <dbReference type="ARBA" id="ARBA00022516"/>
    </source>
</evidence>
<evidence type="ECO:0000256" key="9">
    <source>
        <dbReference type="ARBA" id="ARBA00023098"/>
    </source>
</evidence>
<evidence type="ECO:0000256" key="2">
    <source>
        <dbReference type="ARBA" id="ARBA00006500"/>
    </source>
</evidence>
<dbReference type="GO" id="GO:0016297">
    <property type="term" value="F:fatty acyl-[ACP] hydrolase activity"/>
    <property type="evidence" value="ECO:0007669"/>
    <property type="project" value="InterPro"/>
</dbReference>
<dbReference type="InterPro" id="IPR045023">
    <property type="entry name" value="FATA/B"/>
</dbReference>
<keyword evidence="6 11" id="KW-0378">Hydrolase</keyword>
<comment type="function">
    <text evidence="11">Plays an essential role in chain termination during de novo fatty acid synthesis.</text>
</comment>
<dbReference type="Proteomes" id="UP000515124">
    <property type="component" value="Unplaced"/>
</dbReference>
<dbReference type="InterPro" id="IPR002864">
    <property type="entry name" value="Acyl-ACP_thioesterase_NHD"/>
</dbReference>
<dbReference type="SUPFAM" id="SSF54637">
    <property type="entry name" value="Thioesterase/thiol ester dehydrase-isomerase"/>
    <property type="match status" value="2"/>
</dbReference>
<evidence type="ECO:0000256" key="5">
    <source>
        <dbReference type="ARBA" id="ARBA00022640"/>
    </source>
</evidence>